<dbReference type="HOGENOM" id="CLU_014689_3_1_1"/>
<dbReference type="PROSITE" id="PS50926">
    <property type="entry name" value="TRAM"/>
    <property type="match status" value="1"/>
</dbReference>
<dbReference type="InterPro" id="IPR012340">
    <property type="entry name" value="NA-bd_OB-fold"/>
</dbReference>
<dbReference type="InterPro" id="IPR030391">
    <property type="entry name" value="MeTrfase_TrmA_CS"/>
</dbReference>
<evidence type="ECO:0000256" key="5">
    <source>
        <dbReference type="ARBA" id="ARBA00033763"/>
    </source>
</evidence>
<dbReference type="PANTHER" id="PTHR11061">
    <property type="entry name" value="RNA M5U METHYLTRANSFERASE"/>
    <property type="match status" value="1"/>
</dbReference>
<evidence type="ECO:0000313" key="13">
    <source>
        <dbReference type="EMBL" id="EFE29731.1"/>
    </source>
</evidence>
<feature type="binding site" evidence="9">
    <location>
        <position position="489"/>
    </location>
    <ligand>
        <name>S-adenosyl-L-methionine</name>
        <dbReference type="ChEBI" id="CHEBI:59789"/>
    </ligand>
</feature>
<feature type="binding site" evidence="9">
    <location>
        <position position="510"/>
    </location>
    <ligand>
        <name>S-adenosyl-L-methionine</name>
        <dbReference type="ChEBI" id="CHEBI:59789"/>
    </ligand>
</feature>
<dbReference type="PROSITE" id="PS51622">
    <property type="entry name" value="SAM_MT_RNA_M5U_2"/>
    <property type="match status" value="1"/>
</dbReference>
<dbReference type="AlphaFoldDB" id="D4B3N3"/>
<dbReference type="FunFam" id="2.40.50.140:FF:000201">
    <property type="entry name" value="TRM2p tRNA methyltransferase"/>
    <property type="match status" value="1"/>
</dbReference>
<comment type="similarity">
    <text evidence="9">Belongs to the class I-like SAM-binding methyltransferase superfamily. RNA M5U methyltransferase family.</text>
</comment>
<feature type="binding site" evidence="9">
    <location>
        <position position="557"/>
    </location>
    <ligand>
        <name>S-adenosyl-L-methionine</name>
        <dbReference type="ChEBI" id="CHEBI:59789"/>
    </ligand>
</feature>
<evidence type="ECO:0000256" key="8">
    <source>
        <dbReference type="ARBA" id="ARBA00070108"/>
    </source>
</evidence>
<dbReference type="EMBL" id="ABSU01000034">
    <property type="protein sequence ID" value="EFE29731.1"/>
    <property type="molecule type" value="Genomic_DNA"/>
</dbReference>
<dbReference type="GO" id="GO:0009451">
    <property type="term" value="P:RNA modification"/>
    <property type="evidence" value="ECO:0007669"/>
    <property type="project" value="UniProtKB-ARBA"/>
</dbReference>
<dbReference type="RefSeq" id="XP_003010371.1">
    <property type="nucleotide sequence ID" value="XM_003010325.1"/>
</dbReference>
<evidence type="ECO:0000256" key="4">
    <source>
        <dbReference type="ARBA" id="ARBA00022694"/>
    </source>
</evidence>
<dbReference type="PROSITE" id="PS01231">
    <property type="entry name" value="TRMA_2"/>
    <property type="match status" value="1"/>
</dbReference>
<evidence type="ECO:0000256" key="9">
    <source>
        <dbReference type="PROSITE-ProRule" id="PRU01024"/>
    </source>
</evidence>
<evidence type="ECO:0000256" key="7">
    <source>
        <dbReference type="ARBA" id="ARBA00054700"/>
    </source>
</evidence>
<dbReference type="InterPro" id="IPR029063">
    <property type="entry name" value="SAM-dependent_MTases_sf"/>
</dbReference>
<proteinExistence type="inferred from homology"/>
<reference evidence="14" key="1">
    <citation type="journal article" date="2011" name="Genome Biol.">
        <title>Comparative and functional genomics provide insights into the pathogenicity of dermatophytic fungi.</title>
        <authorList>
            <person name="Burmester A."/>
            <person name="Shelest E."/>
            <person name="Gloeckner G."/>
            <person name="Heddergott C."/>
            <person name="Schindler S."/>
            <person name="Staib P."/>
            <person name="Heidel A."/>
            <person name="Felder M."/>
            <person name="Petzold A."/>
            <person name="Szafranski K."/>
            <person name="Feuermann M."/>
            <person name="Pedruzzi I."/>
            <person name="Priebe S."/>
            <person name="Groth M."/>
            <person name="Winkler R."/>
            <person name="Li W."/>
            <person name="Kniemeyer O."/>
            <person name="Schroeckh V."/>
            <person name="Hertweck C."/>
            <person name="Hube B."/>
            <person name="White T.C."/>
            <person name="Platzer M."/>
            <person name="Guthke R."/>
            <person name="Heitman J."/>
            <person name="Woestemeyer J."/>
            <person name="Zipfel P.F."/>
            <person name="Monod M."/>
            <person name="Brakhage A.A."/>
        </authorList>
    </citation>
    <scope>NUCLEOTIDE SEQUENCE [LARGE SCALE GENOMIC DNA]</scope>
    <source>
        <strain evidence="14">ATCC MYA-4681 / CBS 112371</strain>
    </source>
</reference>
<dbReference type="InterPro" id="IPR010280">
    <property type="entry name" value="U5_MeTrfase_fam"/>
</dbReference>
<evidence type="ECO:0000259" key="12">
    <source>
        <dbReference type="PROSITE" id="PS50926"/>
    </source>
</evidence>
<accession>D4B3N3</accession>
<name>D4B3N3_ARTBC</name>
<keyword evidence="1 9" id="KW-0489">Methyltransferase</keyword>
<comment type="function">
    <text evidence="7">Catalyzes the formation of 5-methyl-uridine at position 54 (m5U54) in all tRNA. May also have a role in tRNA stabilization or maturation.</text>
</comment>
<evidence type="ECO:0000313" key="14">
    <source>
        <dbReference type="Proteomes" id="UP000008866"/>
    </source>
</evidence>
<dbReference type="Gene3D" id="2.40.50.140">
    <property type="entry name" value="Nucleic acid-binding proteins"/>
    <property type="match status" value="1"/>
</dbReference>
<evidence type="ECO:0000256" key="2">
    <source>
        <dbReference type="ARBA" id="ARBA00022679"/>
    </source>
</evidence>
<comment type="caution">
    <text evidence="13">The sequence shown here is derived from an EMBL/GenBank/DDBJ whole genome shotgun (WGS) entry which is preliminary data.</text>
</comment>
<dbReference type="PROSITE" id="PS01230">
    <property type="entry name" value="TRMA_1"/>
    <property type="match status" value="1"/>
</dbReference>
<dbReference type="GeneID" id="9525723"/>
<dbReference type="Proteomes" id="UP000008866">
    <property type="component" value="Unassembled WGS sequence"/>
</dbReference>
<gene>
    <name evidence="13" type="ORF">ARB_03072</name>
</gene>
<dbReference type="KEGG" id="abe:ARB_03072"/>
<dbReference type="FunFam" id="3.40.50.150:FF:000174">
    <property type="entry name" value="TRM2p tRNA methyltransferase"/>
    <property type="match status" value="1"/>
</dbReference>
<dbReference type="FunFam" id="3.40.50.150:FF:000104">
    <property type="entry name" value="S-adenosyl-L-methionine-dependent methyltransferase"/>
    <property type="match status" value="1"/>
</dbReference>
<evidence type="ECO:0000256" key="1">
    <source>
        <dbReference type="ARBA" id="ARBA00022603"/>
    </source>
</evidence>
<feature type="region of interest" description="Disordered" evidence="11">
    <location>
        <begin position="90"/>
        <end position="173"/>
    </location>
</feature>
<evidence type="ECO:0000256" key="10">
    <source>
        <dbReference type="PROSITE-ProRule" id="PRU10015"/>
    </source>
</evidence>
<feature type="compositionally biased region" description="Basic and acidic residues" evidence="11">
    <location>
        <begin position="132"/>
        <end position="155"/>
    </location>
</feature>
<dbReference type="GO" id="GO:0008033">
    <property type="term" value="P:tRNA processing"/>
    <property type="evidence" value="ECO:0007669"/>
    <property type="project" value="UniProtKB-KW"/>
</dbReference>
<keyword evidence="14" id="KW-1185">Reference proteome</keyword>
<evidence type="ECO:0000256" key="6">
    <source>
        <dbReference type="ARBA" id="ARBA00052788"/>
    </source>
</evidence>
<dbReference type="GO" id="GO:0030697">
    <property type="term" value="F:tRNA (uracil(54)-C5)-methyltransferase activity, S-adenosyl methionine-dependent"/>
    <property type="evidence" value="ECO:0007669"/>
    <property type="project" value="UniProtKB-EC"/>
</dbReference>
<keyword evidence="2 9" id="KW-0808">Transferase</keyword>
<dbReference type="PROSITE" id="PS51687">
    <property type="entry name" value="SAM_MT_RNA_M5U"/>
    <property type="match status" value="1"/>
</dbReference>
<dbReference type="STRING" id="663331.D4B3N3"/>
<feature type="active site" description="Nucleophile" evidence="9">
    <location>
        <position position="584"/>
    </location>
</feature>
<dbReference type="eggNOG" id="KOG2187">
    <property type="taxonomic scope" value="Eukaryota"/>
</dbReference>
<dbReference type="PANTHER" id="PTHR11061:SF30">
    <property type="entry name" value="TRNA (URACIL(54)-C(5))-METHYLTRANSFERASE"/>
    <property type="match status" value="1"/>
</dbReference>
<dbReference type="Pfam" id="PF01938">
    <property type="entry name" value="TRAM"/>
    <property type="match status" value="1"/>
</dbReference>
<keyword evidence="4" id="KW-0819">tRNA processing</keyword>
<dbReference type="SUPFAM" id="SSF50249">
    <property type="entry name" value="Nucleic acid-binding proteins"/>
    <property type="match status" value="1"/>
</dbReference>
<keyword evidence="3 9" id="KW-0949">S-adenosyl-L-methionine</keyword>
<protein>
    <recommendedName>
        <fullName evidence="8">tRNA (uracil(54)-C(5))-methyltransferase</fullName>
        <ecNumber evidence="5">2.1.1.35</ecNumber>
    </recommendedName>
</protein>
<feature type="active site" evidence="10">
    <location>
        <position position="584"/>
    </location>
</feature>
<comment type="catalytic activity">
    <reaction evidence="6">
        <text>uridine(54) in tRNA + S-adenosyl-L-methionine = 5-methyluridine(54) in tRNA + S-adenosyl-L-homocysteine + H(+)</text>
        <dbReference type="Rhea" id="RHEA:42712"/>
        <dbReference type="Rhea" id="RHEA-COMP:10167"/>
        <dbReference type="Rhea" id="RHEA-COMP:10193"/>
        <dbReference type="ChEBI" id="CHEBI:15378"/>
        <dbReference type="ChEBI" id="CHEBI:57856"/>
        <dbReference type="ChEBI" id="CHEBI:59789"/>
        <dbReference type="ChEBI" id="CHEBI:65315"/>
        <dbReference type="ChEBI" id="CHEBI:74447"/>
        <dbReference type="EC" id="2.1.1.35"/>
    </reaction>
</comment>
<feature type="binding site" evidence="9">
    <location>
        <position position="441"/>
    </location>
    <ligand>
        <name>S-adenosyl-L-methionine</name>
        <dbReference type="ChEBI" id="CHEBI:59789"/>
    </ligand>
</feature>
<evidence type="ECO:0000256" key="3">
    <source>
        <dbReference type="ARBA" id="ARBA00022691"/>
    </source>
</evidence>
<dbReference type="InterPro" id="IPR025795">
    <property type="entry name" value="tRNA_(uracil-5-)_MeTrfase"/>
</dbReference>
<evidence type="ECO:0000256" key="11">
    <source>
        <dbReference type="SAM" id="MobiDB-lite"/>
    </source>
</evidence>
<dbReference type="EC" id="2.1.1.35" evidence="5"/>
<sequence length="637" mass="70921">MVTNLDILVGKESLKVKLIKVKVKSVSFLRKTILQQHCFNFHSRGMFLRPLNVRITSFSRFRALRTPATQLTTPSVHQYSTVPRAIKIVGGFDMPGQGKAQQHKGRGREPQRKKPKKEKSKAEGGADEVVELDVKNLLENNKRKSEENGEKHTDAETSVSVVHEGKKDSPFPETEVTVSELSSTGEGLALSPNGDHVYIVPFALPGETARVRIYKTIKPKSYSLTDLVEVLKPSEQRDDSLIKCQYFGKCSGCQLQMIPYQDQLQHKKRIIEKAYANFSGLLPELIPAIGDTMGSPMQYGYRTKLTPHFTQPARNRRQEHSSDAPEIPPIGFMMKGRRKVMDIEDCPLGTDIVRSGLKNERKRVAENLQQYPYGGTLLVRESTKRVERNKENEALPSTDKVIRTTFPEYVEEKTYITDQNGISVEYVEDYQFHNIAGTFFQNNNSILPSFTGYVRDNALHPEPKPDATPAESAAAAKSNPKLKYLLDAYCGSGLFTIVLSGTFRSSLGIDVAASSIKCARENAKLSNVPNTGFAAADAAALFKDVPYPADQTLLVIDPPRKGCDTNFLNQLLAYGPTRVLYVSCNVHTQARDVGVLVEGKNGVRYDIESIRGFDFFPQTSHVESVAVLTKAIETKAE</sequence>
<dbReference type="Pfam" id="PF05958">
    <property type="entry name" value="tRNA_U5-meth_tr"/>
    <property type="match status" value="1"/>
</dbReference>
<dbReference type="Gene3D" id="3.40.50.150">
    <property type="entry name" value="Vaccinia Virus protein VP39"/>
    <property type="match status" value="2"/>
</dbReference>
<organism evidence="13 14">
    <name type="scientific">Arthroderma benhamiae (strain ATCC MYA-4681 / CBS 112371)</name>
    <name type="common">Trichophyton mentagrophytes</name>
    <dbReference type="NCBI Taxonomy" id="663331"/>
    <lineage>
        <taxon>Eukaryota</taxon>
        <taxon>Fungi</taxon>
        <taxon>Dikarya</taxon>
        <taxon>Ascomycota</taxon>
        <taxon>Pezizomycotina</taxon>
        <taxon>Eurotiomycetes</taxon>
        <taxon>Eurotiomycetidae</taxon>
        <taxon>Onygenales</taxon>
        <taxon>Arthrodermataceae</taxon>
        <taxon>Trichophyton</taxon>
    </lineage>
</organism>
<dbReference type="GO" id="GO:0032259">
    <property type="term" value="P:methylation"/>
    <property type="evidence" value="ECO:0007669"/>
    <property type="project" value="UniProtKB-KW"/>
</dbReference>
<dbReference type="InterPro" id="IPR002792">
    <property type="entry name" value="TRAM_dom"/>
</dbReference>
<feature type="domain" description="TRAM" evidence="12">
    <location>
        <begin position="161"/>
        <end position="229"/>
    </location>
</feature>
<dbReference type="OMA" id="GGCKWQH"/>
<dbReference type="SUPFAM" id="SSF53335">
    <property type="entry name" value="S-adenosyl-L-methionine-dependent methyltransferases"/>
    <property type="match status" value="1"/>
</dbReference>
<dbReference type="InterPro" id="IPR030390">
    <property type="entry name" value="MeTrfase_TrmA_AS"/>
</dbReference>